<protein>
    <submittedName>
        <fullName evidence="3">Acetyltransferase (GNAT) domain-containing protein</fullName>
    </submittedName>
</protein>
<gene>
    <name evidence="3" type="ORF">SAMN04489712_1112</name>
</gene>
<accession>A0A1H6CQW8</accession>
<dbReference type="SUPFAM" id="SSF55729">
    <property type="entry name" value="Acyl-CoA N-acyltransferases (Nat)"/>
    <property type="match status" value="1"/>
</dbReference>
<dbReference type="Proteomes" id="UP000236723">
    <property type="component" value="Unassembled WGS sequence"/>
</dbReference>
<dbReference type="Pfam" id="PF13508">
    <property type="entry name" value="Acetyltransf_7"/>
    <property type="match status" value="1"/>
</dbReference>
<proteinExistence type="predicted"/>
<keyword evidence="3" id="KW-0808">Transferase</keyword>
<dbReference type="EMBL" id="FNVO01000011">
    <property type="protein sequence ID" value="SEG75238.1"/>
    <property type="molecule type" value="Genomic_DNA"/>
</dbReference>
<dbReference type="PROSITE" id="PS51186">
    <property type="entry name" value="GNAT"/>
    <property type="match status" value="1"/>
</dbReference>
<dbReference type="RefSeq" id="WP_103940405.1">
    <property type="nucleotide sequence ID" value="NZ_FNVO01000011.1"/>
</dbReference>
<feature type="region of interest" description="Disordered" evidence="1">
    <location>
        <begin position="134"/>
        <end position="153"/>
    </location>
</feature>
<dbReference type="InterPro" id="IPR000182">
    <property type="entry name" value="GNAT_dom"/>
</dbReference>
<sequence>MNVRLACGQDVPGFLDLAGQVEHWFGPMVQDPGFHAAVDKHISRATALVAVDGANVVGGLLFGAEPPTYHVHWLVVCEQARGQGVGRALMADVMGRFVQRPATVEVVTFGADHPGAEESGARVFYERLGFVPAEPAPPGPEGGSRQVYRKNVT</sequence>
<dbReference type="OrthoDB" id="3824223at2"/>
<keyword evidence="4" id="KW-1185">Reference proteome</keyword>
<organism evidence="3 4">
    <name type="scientific">Thermomonospora echinospora</name>
    <dbReference type="NCBI Taxonomy" id="1992"/>
    <lineage>
        <taxon>Bacteria</taxon>
        <taxon>Bacillati</taxon>
        <taxon>Actinomycetota</taxon>
        <taxon>Actinomycetes</taxon>
        <taxon>Streptosporangiales</taxon>
        <taxon>Thermomonosporaceae</taxon>
        <taxon>Thermomonospora</taxon>
    </lineage>
</organism>
<dbReference type="CDD" id="cd04301">
    <property type="entry name" value="NAT_SF"/>
    <property type="match status" value="1"/>
</dbReference>
<dbReference type="GO" id="GO:0016747">
    <property type="term" value="F:acyltransferase activity, transferring groups other than amino-acyl groups"/>
    <property type="evidence" value="ECO:0007669"/>
    <property type="project" value="InterPro"/>
</dbReference>
<evidence type="ECO:0000256" key="1">
    <source>
        <dbReference type="SAM" id="MobiDB-lite"/>
    </source>
</evidence>
<reference evidence="4" key="1">
    <citation type="submission" date="2016-10" db="EMBL/GenBank/DDBJ databases">
        <authorList>
            <person name="Varghese N."/>
            <person name="Submissions S."/>
        </authorList>
    </citation>
    <scope>NUCLEOTIDE SEQUENCE [LARGE SCALE GENOMIC DNA]</scope>
    <source>
        <strain evidence="4">DSM 43163</strain>
    </source>
</reference>
<dbReference type="InterPro" id="IPR016181">
    <property type="entry name" value="Acyl_CoA_acyltransferase"/>
</dbReference>
<dbReference type="AlphaFoldDB" id="A0A1H6CQW8"/>
<evidence type="ECO:0000259" key="2">
    <source>
        <dbReference type="PROSITE" id="PS51186"/>
    </source>
</evidence>
<evidence type="ECO:0000313" key="3">
    <source>
        <dbReference type="EMBL" id="SEG75238.1"/>
    </source>
</evidence>
<feature type="domain" description="N-acetyltransferase" evidence="2">
    <location>
        <begin position="1"/>
        <end position="153"/>
    </location>
</feature>
<name>A0A1H6CQW8_9ACTN</name>
<evidence type="ECO:0000313" key="4">
    <source>
        <dbReference type="Proteomes" id="UP000236723"/>
    </source>
</evidence>
<dbReference type="Gene3D" id="3.40.630.30">
    <property type="match status" value="1"/>
</dbReference>